<evidence type="ECO:0000313" key="3">
    <source>
        <dbReference type="Proteomes" id="UP001497522"/>
    </source>
</evidence>
<gene>
    <name evidence="2" type="ORF">CSSPJE1EN2_LOCUS13588</name>
</gene>
<dbReference type="EMBL" id="OZ023703">
    <property type="protein sequence ID" value="CAK9870920.1"/>
    <property type="molecule type" value="Genomic_DNA"/>
</dbReference>
<evidence type="ECO:0000256" key="1">
    <source>
        <dbReference type="SAM" id="MobiDB-lite"/>
    </source>
</evidence>
<protein>
    <submittedName>
        <fullName evidence="2">Uncharacterized protein</fullName>
    </submittedName>
</protein>
<reference evidence="2 3" key="1">
    <citation type="submission" date="2024-03" db="EMBL/GenBank/DDBJ databases">
        <authorList>
            <consortium name="ELIXIR-Norway"/>
            <consortium name="Elixir Norway"/>
        </authorList>
    </citation>
    <scope>NUCLEOTIDE SEQUENCE [LARGE SCALE GENOMIC DNA]</scope>
</reference>
<keyword evidence="3" id="KW-1185">Reference proteome</keyword>
<evidence type="ECO:0000313" key="2">
    <source>
        <dbReference type="EMBL" id="CAK9870920.1"/>
    </source>
</evidence>
<feature type="region of interest" description="Disordered" evidence="1">
    <location>
        <begin position="37"/>
        <end position="63"/>
    </location>
</feature>
<proteinExistence type="predicted"/>
<accession>A0ABP1B706</accession>
<dbReference type="Proteomes" id="UP001497522">
    <property type="component" value="Chromosome 2"/>
</dbReference>
<organism evidence="2 3">
    <name type="scientific">Sphagnum jensenii</name>
    <dbReference type="NCBI Taxonomy" id="128206"/>
    <lineage>
        <taxon>Eukaryota</taxon>
        <taxon>Viridiplantae</taxon>
        <taxon>Streptophyta</taxon>
        <taxon>Embryophyta</taxon>
        <taxon>Bryophyta</taxon>
        <taxon>Sphagnophytina</taxon>
        <taxon>Sphagnopsida</taxon>
        <taxon>Sphagnales</taxon>
        <taxon>Sphagnaceae</taxon>
        <taxon>Sphagnum</taxon>
    </lineage>
</organism>
<sequence length="96" mass="11075">MWDRTERQGRGQRIKQWHSSDPHHLFVIDLVTIADSGEEGTPNAEQADAVEDEDPELDHSRQRLWKNQDATCLALLKEAKMIELEEGKRARKRAAN</sequence>
<name>A0ABP1B706_9BRYO</name>